<dbReference type="AlphaFoldDB" id="A0A7H8NH89"/>
<keyword evidence="4" id="KW-1185">Reference proteome</keyword>
<dbReference type="RefSeq" id="WP_176165534.1">
    <property type="nucleotide sequence ID" value="NZ_CP054929.1"/>
</dbReference>
<proteinExistence type="predicted"/>
<gene>
    <name evidence="3" type="ORF">HUT08_34540</name>
</gene>
<dbReference type="InterPro" id="IPR013517">
    <property type="entry name" value="FG-GAP"/>
</dbReference>
<reference evidence="3 4" key="1">
    <citation type="submission" date="2020-06" db="EMBL/GenBank/DDBJ databases">
        <title>Genome mining for natural products.</title>
        <authorList>
            <person name="Zhang B."/>
            <person name="Shi J."/>
            <person name="Ge H."/>
        </authorList>
    </citation>
    <scope>NUCLEOTIDE SEQUENCE [LARGE SCALE GENOMIC DNA]</scope>
    <source>
        <strain evidence="3 4">NA00687</strain>
    </source>
</reference>
<dbReference type="InterPro" id="IPR028994">
    <property type="entry name" value="Integrin_alpha_N"/>
</dbReference>
<dbReference type="PANTHER" id="PTHR46580">
    <property type="entry name" value="SENSOR KINASE-RELATED"/>
    <property type="match status" value="1"/>
</dbReference>
<accession>A0A7H8NH89</accession>
<evidence type="ECO:0000256" key="1">
    <source>
        <dbReference type="ARBA" id="ARBA00022729"/>
    </source>
</evidence>
<feature type="chain" id="PRO_5028880008" evidence="2">
    <location>
        <begin position="33"/>
        <end position="310"/>
    </location>
</feature>
<feature type="signal peptide" evidence="2">
    <location>
        <begin position="1"/>
        <end position="32"/>
    </location>
</feature>
<dbReference type="Pfam" id="PF13517">
    <property type="entry name" value="FG-GAP_3"/>
    <property type="match status" value="1"/>
</dbReference>
<dbReference type="PANTHER" id="PTHR46580:SF4">
    <property type="entry name" value="ATP_GTP-BINDING PROTEIN"/>
    <property type="match status" value="1"/>
</dbReference>
<evidence type="ECO:0000256" key="2">
    <source>
        <dbReference type="SAM" id="SignalP"/>
    </source>
</evidence>
<name>A0A7H8NH89_9ACTN</name>
<dbReference type="Gene3D" id="2.115.10.10">
    <property type="entry name" value="Tachylectin 2"/>
    <property type="match status" value="1"/>
</dbReference>
<evidence type="ECO:0000313" key="3">
    <source>
        <dbReference type="EMBL" id="QKW53830.1"/>
    </source>
</evidence>
<protein>
    <submittedName>
        <fullName evidence="3">VCBS repeat-containing protein</fullName>
    </submittedName>
</protein>
<dbReference type="EMBL" id="CP054929">
    <property type="protein sequence ID" value="QKW53830.1"/>
    <property type="molecule type" value="Genomic_DNA"/>
</dbReference>
<dbReference type="SUPFAM" id="SSF69318">
    <property type="entry name" value="Integrin alpha N-terminal domain"/>
    <property type="match status" value="1"/>
</dbReference>
<sequence length="310" mass="32580">MTYHFGHRAGRALTGLATVLTATALTGTTASAATHDPAPVAAAVQEATSSVAAAPDAKPSARAARSAAPLLPVTAVTRSGVLYWYWPNGRGGLDPRERFEGSWAGINAASQVDMHSNGASAGLYARGYDGRLVYSDSNGVQRDLGRGWDKYNALFSPGNLGGTARSDLLTRDGGGTLWLHPAKSDGTLSARKKVGPGWNQYTQLAGQHDLTGDGRPDIVARDRSGGLWLYKGTGDLAKPFATRSTIGSGWNAYNHLVSTGDVNGDGRTDLLARDTAGALWLYKGTGKASAPYQKKTKIGNAGWNQYAQIF</sequence>
<organism evidence="3 4">
    <name type="scientific">Streptomyces buecherae</name>
    <dbReference type="NCBI Taxonomy" id="2763006"/>
    <lineage>
        <taxon>Bacteria</taxon>
        <taxon>Bacillati</taxon>
        <taxon>Actinomycetota</taxon>
        <taxon>Actinomycetes</taxon>
        <taxon>Kitasatosporales</taxon>
        <taxon>Streptomycetaceae</taxon>
        <taxon>Streptomyces</taxon>
    </lineage>
</organism>
<evidence type="ECO:0000313" key="4">
    <source>
        <dbReference type="Proteomes" id="UP000509303"/>
    </source>
</evidence>
<dbReference type="Proteomes" id="UP000509303">
    <property type="component" value="Chromosome"/>
</dbReference>
<keyword evidence="1 2" id="KW-0732">Signal</keyword>